<dbReference type="PRINTS" id="PR00469">
    <property type="entry name" value="PNDRDTASEII"/>
</dbReference>
<dbReference type="InterPro" id="IPR028896">
    <property type="entry name" value="GcvT/YgfZ/DmdA"/>
</dbReference>
<dbReference type="PANTHER" id="PTHR43757">
    <property type="entry name" value="AMINOMETHYLTRANSFERASE"/>
    <property type="match status" value="1"/>
</dbReference>
<dbReference type="EC" id="1.5.3.1" evidence="8"/>
<protein>
    <submittedName>
        <fullName evidence="8">Sarcosine oxidase, alpha subunit family, heterotetrameric form</fullName>
        <ecNumber evidence="8">1.5.3.1</ecNumber>
    </submittedName>
</protein>
<keyword evidence="2" id="KW-0808">Transferase</keyword>
<dbReference type="Gene3D" id="3.10.20.440">
    <property type="entry name" value="2Fe-2S iron-sulphur cluster binding domain, sarcosine oxidase, alpha subunit, N-terminal domain"/>
    <property type="match status" value="1"/>
</dbReference>
<dbReference type="EMBL" id="CP014782">
    <property type="protein sequence ID" value="AQS35898.1"/>
    <property type="molecule type" value="Genomic_DNA"/>
</dbReference>
<dbReference type="SUPFAM" id="SSF101790">
    <property type="entry name" value="Aminomethyltransferase beta-barrel domain"/>
    <property type="match status" value="1"/>
</dbReference>
<dbReference type="AlphaFoldDB" id="A0A1S6HK74"/>
<feature type="domain" description="GCVT N-terminal" evidence="4">
    <location>
        <begin position="621"/>
        <end position="892"/>
    </location>
</feature>
<dbReference type="InterPro" id="IPR036188">
    <property type="entry name" value="FAD/NAD-bd_sf"/>
</dbReference>
<dbReference type="Pfam" id="PF17806">
    <property type="entry name" value="SO_alpha_A3"/>
    <property type="match status" value="1"/>
</dbReference>
<dbReference type="Pfam" id="PF01571">
    <property type="entry name" value="GCV_T"/>
    <property type="match status" value="1"/>
</dbReference>
<dbReference type="Pfam" id="PF08669">
    <property type="entry name" value="GCV_T_C"/>
    <property type="match status" value="1"/>
</dbReference>
<reference evidence="8 9" key="1">
    <citation type="submission" date="2016-03" db="EMBL/GenBank/DDBJ databases">
        <title>Complete genome sequence of Shewanella psychrophila WP2, a deep sea bacterium isolated from west Pacific sediment.</title>
        <authorList>
            <person name="Xu G."/>
            <person name="Jian H."/>
        </authorList>
    </citation>
    <scope>NUCLEOTIDE SEQUENCE [LARGE SCALE GENOMIC DNA]</scope>
    <source>
        <strain evidence="8 9">WP2</strain>
    </source>
</reference>
<dbReference type="GO" id="GO:0046653">
    <property type="term" value="P:tetrahydrofolate metabolic process"/>
    <property type="evidence" value="ECO:0007669"/>
    <property type="project" value="InterPro"/>
</dbReference>
<dbReference type="Pfam" id="PF07992">
    <property type="entry name" value="Pyr_redox_2"/>
    <property type="match status" value="1"/>
</dbReference>
<gene>
    <name evidence="8" type="ORF">Sps_00704</name>
</gene>
<evidence type="ECO:0000259" key="5">
    <source>
        <dbReference type="Pfam" id="PF07992"/>
    </source>
</evidence>
<evidence type="ECO:0000259" key="4">
    <source>
        <dbReference type="Pfam" id="PF01571"/>
    </source>
</evidence>
<dbReference type="OrthoDB" id="9774591at2"/>
<feature type="domain" description="SoxA A3" evidence="7">
    <location>
        <begin position="523"/>
        <end position="607"/>
    </location>
</feature>
<dbReference type="SUPFAM" id="SSF51905">
    <property type="entry name" value="FAD/NAD(P)-binding domain"/>
    <property type="match status" value="1"/>
</dbReference>
<dbReference type="KEGG" id="spsw:Sps_00704"/>
<dbReference type="InterPro" id="IPR042204">
    <property type="entry name" value="2Fe-2S-bd_N"/>
</dbReference>
<dbReference type="PRINTS" id="PR00368">
    <property type="entry name" value="FADPNR"/>
</dbReference>
<dbReference type="Proteomes" id="UP000189545">
    <property type="component" value="Chromosome"/>
</dbReference>
<dbReference type="Gene3D" id="3.30.1360.120">
    <property type="entry name" value="Probable tRNA modification gtpase trme, domain 1"/>
    <property type="match status" value="1"/>
</dbReference>
<evidence type="ECO:0000259" key="6">
    <source>
        <dbReference type="Pfam" id="PF08669"/>
    </source>
</evidence>
<evidence type="ECO:0000256" key="2">
    <source>
        <dbReference type="ARBA" id="ARBA00022576"/>
    </source>
</evidence>
<organism evidence="8 9">
    <name type="scientific">Shewanella psychrophila</name>
    <dbReference type="NCBI Taxonomy" id="225848"/>
    <lineage>
        <taxon>Bacteria</taxon>
        <taxon>Pseudomonadati</taxon>
        <taxon>Pseudomonadota</taxon>
        <taxon>Gammaproteobacteria</taxon>
        <taxon>Alteromonadales</taxon>
        <taxon>Shewanellaceae</taxon>
        <taxon>Shewanella</taxon>
    </lineage>
</organism>
<dbReference type="Gene3D" id="3.50.50.60">
    <property type="entry name" value="FAD/NAD(P)-binding domain"/>
    <property type="match status" value="2"/>
</dbReference>
<evidence type="ECO:0000256" key="3">
    <source>
        <dbReference type="ARBA" id="ARBA00023002"/>
    </source>
</evidence>
<sequence length="1007" mass="110755">MSQKNRVYSGGCIDRNKPLNFSYNGKNHQGFDGDTLASALLANGVDIVGRSFKYSRPRGIVAAGSEEPNAILQMGASEATQVPNVRATQQELFEGLVCHSAKGWPSSDFDMMGLLGKVGGKMMPPGFYYKTFMYPQTMWQTYEKYIRKAAGIGRSSTQADPDIYDNFNQHTDVLIVGAGPAGLAAALSAARSGARVIVADEQAKMGGALLFSRELINGRPALEWVEETLTELSQYSDVLILPRATVNGYHDHNFLTIHQRCTDHIADKAPNGQIRQRLYRVRAKWVVLATGAHERTLVFGNNDVPGCMQASAVSTYINQYGVVPGKRLVLMTTNDNAYQAAFDWQDSGRDVIAIVDTRSQPQGEKVQQARLRGLNVITGSAVIEVKGSKRVSSVLIASINLDGTQVIGEAKTIKCDTIASSGGWSPAVHLSCHTGSRPQWNEDVLGFVPGDTIQKQLTAGAIKGTYSLSKCLQEGFSAGQEAAIKSGFTDVGNHEIPTVERLTEAATMPLFHIPHTLPTSRAPKQFVDYQTDVTAAGIELATREGFESIEHIKRYTAMGFGTDQGKLGNINGMAIAAKYLNKSIPETGTTIFRPNYTPVTFGAIAGRHCNELFDPKRYTPMQQWHVDHGALFEDVGLWKRAWYYPKQGESMLDAVNRECKATRDSIGILDASTLGKIDIQGKDAREFISRVYTNAWAKLAVGKCRYGLMCGEDGMIFDDGVTSCLAENHFIMTTTTGGAARVLSWLELYHQTEWPELEVYFNTVTDQWSTMTISGPNARKLLAEVCHDIDLDRDSFKFMDWRQGTVAGVPARIFRISFTGELSYEINVQANYGLKVWQALHAHGKKYNLTPYGTETMHVLRAEKGFIIVGQDTDGSVTPMDLGMDWCVSNKKPFSYIGKRGMHREDCLRPGRKQLVGLKTKDANVVIPEGSQAVADPHQAIPMTMLGHVTSSYYSECLQRSIAMGVIIGGLDRMGETVYYPQADGRVIEAEICSPVFLDPKGDRQHV</sequence>
<evidence type="ECO:0000256" key="1">
    <source>
        <dbReference type="ARBA" id="ARBA00008609"/>
    </source>
</evidence>
<feature type="domain" description="Aminomethyltransferase C-terminal" evidence="6">
    <location>
        <begin position="913"/>
        <end position="999"/>
    </location>
</feature>
<evidence type="ECO:0000313" key="8">
    <source>
        <dbReference type="EMBL" id="AQS35898.1"/>
    </source>
</evidence>
<proteinExistence type="inferred from homology"/>
<keyword evidence="3 8" id="KW-0560">Oxidoreductase</keyword>
<dbReference type="PANTHER" id="PTHR43757:SF2">
    <property type="entry name" value="AMINOMETHYLTRANSFERASE, MITOCHONDRIAL"/>
    <property type="match status" value="1"/>
</dbReference>
<dbReference type="InterPro" id="IPR013977">
    <property type="entry name" value="GcvT_C"/>
</dbReference>
<dbReference type="STRING" id="225848.Sps_00704"/>
<dbReference type="RefSeq" id="WP_077751250.1">
    <property type="nucleotide sequence ID" value="NZ_CP014782.1"/>
</dbReference>
<dbReference type="GO" id="GO:0008483">
    <property type="term" value="F:transaminase activity"/>
    <property type="evidence" value="ECO:0007669"/>
    <property type="project" value="UniProtKB-KW"/>
</dbReference>
<keyword evidence="9" id="KW-1185">Reference proteome</keyword>
<dbReference type="InterPro" id="IPR006222">
    <property type="entry name" value="GCVT_N"/>
</dbReference>
<dbReference type="NCBIfam" id="TIGR01372">
    <property type="entry name" value="soxA"/>
    <property type="match status" value="1"/>
</dbReference>
<dbReference type="InterPro" id="IPR023753">
    <property type="entry name" value="FAD/NAD-binding_dom"/>
</dbReference>
<dbReference type="InterPro" id="IPR027266">
    <property type="entry name" value="TrmE/GcvT-like"/>
</dbReference>
<evidence type="ECO:0000313" key="9">
    <source>
        <dbReference type="Proteomes" id="UP000189545"/>
    </source>
</evidence>
<feature type="domain" description="FAD/NAD(P)-binding" evidence="5">
    <location>
        <begin position="172"/>
        <end position="428"/>
    </location>
</feature>
<dbReference type="Pfam" id="PF13510">
    <property type="entry name" value="Fer2_4"/>
    <property type="match status" value="1"/>
</dbReference>
<dbReference type="PIRSF" id="PIRSF037980">
    <property type="entry name" value="SoxA"/>
    <property type="match status" value="1"/>
</dbReference>
<dbReference type="GO" id="GO:0008115">
    <property type="term" value="F:sarcosine oxidase activity"/>
    <property type="evidence" value="ECO:0007669"/>
    <property type="project" value="UniProtKB-EC"/>
</dbReference>
<dbReference type="InterPro" id="IPR041117">
    <property type="entry name" value="SoxA_A3"/>
</dbReference>
<name>A0A1S6HK74_9GAMM</name>
<accession>A0A1S6HK74</accession>
<comment type="similarity">
    <text evidence="1">Belongs to the GcvT family.</text>
</comment>
<dbReference type="InterPro" id="IPR029043">
    <property type="entry name" value="GcvT/YgfZ_C"/>
</dbReference>
<dbReference type="InterPro" id="IPR006277">
    <property type="entry name" value="Sarcosine_oxidase_asu"/>
</dbReference>
<keyword evidence="2" id="KW-0032">Aminotransferase</keyword>
<evidence type="ECO:0000259" key="7">
    <source>
        <dbReference type="Pfam" id="PF17806"/>
    </source>
</evidence>
<dbReference type="SUPFAM" id="SSF103025">
    <property type="entry name" value="Folate-binding domain"/>
    <property type="match status" value="1"/>
</dbReference>